<organism evidence="1 2">
    <name type="scientific">Microbacterium maritypicum</name>
    <name type="common">Microbacterium liquefaciens</name>
    <dbReference type="NCBI Taxonomy" id="33918"/>
    <lineage>
        <taxon>Bacteria</taxon>
        <taxon>Bacillati</taxon>
        <taxon>Actinomycetota</taxon>
        <taxon>Actinomycetes</taxon>
        <taxon>Micrococcales</taxon>
        <taxon>Microbacteriaceae</taxon>
        <taxon>Microbacterium</taxon>
    </lineage>
</organism>
<dbReference type="Proteomes" id="UP001060245">
    <property type="component" value="Chromosome"/>
</dbReference>
<evidence type="ECO:0000313" key="2">
    <source>
        <dbReference type="Proteomes" id="UP001060245"/>
    </source>
</evidence>
<gene>
    <name evidence="1" type="ORF">NMQ05_00495</name>
</gene>
<dbReference type="EMBL" id="CP101471">
    <property type="protein sequence ID" value="UTT53086.1"/>
    <property type="molecule type" value="Genomic_DNA"/>
</dbReference>
<sequence length="206" mass="22155">MNRYLSVPDLSPSSSLQIDWVAVSEDQTLTMYASCVPSGSSYLLAFGFGAALIVLSSWMVLLMRAVYRDDAGFRRGLANAAPLWAPGIAGVVTLFNFKDSLIGWVQTCLPGDGWSALGSVFIGFGVAVALTAVGRLIYNRIHVGTTGDPDSNEEKTRAQHSSTGDATVEKRPRNLPVERRRVIVEYAITYGTAVLLLVIGAGLSWL</sequence>
<name>A0ACD4B6G2_MICMQ</name>
<protein>
    <submittedName>
        <fullName evidence="1">Uncharacterized protein</fullName>
    </submittedName>
</protein>
<keyword evidence="2" id="KW-1185">Reference proteome</keyword>
<proteinExistence type="predicted"/>
<evidence type="ECO:0000313" key="1">
    <source>
        <dbReference type="EMBL" id="UTT53086.1"/>
    </source>
</evidence>
<reference evidence="1" key="1">
    <citation type="submission" date="2022-07" db="EMBL/GenBank/DDBJ databases">
        <title>Complete genome of DND4.</title>
        <authorList>
            <person name="Cao G."/>
        </authorList>
    </citation>
    <scope>NUCLEOTIDE SEQUENCE</scope>
    <source>
        <strain evidence="1">DND4</strain>
    </source>
</reference>
<accession>A0ACD4B6G2</accession>